<dbReference type="InterPro" id="IPR050584">
    <property type="entry name" value="Cholesterol_7-desaturase"/>
</dbReference>
<name>A0A0D2M4Q5_9CHLO</name>
<keyword evidence="10" id="KW-1185">Reference proteome</keyword>
<dbReference type="PANTHER" id="PTHR21266">
    <property type="entry name" value="IRON-SULFUR DOMAIN CONTAINING PROTEIN"/>
    <property type="match status" value="1"/>
</dbReference>
<dbReference type="EMBL" id="KK102157">
    <property type="protein sequence ID" value="KIY98519.1"/>
    <property type="molecule type" value="Genomic_DNA"/>
</dbReference>
<evidence type="ECO:0000313" key="9">
    <source>
        <dbReference type="EMBL" id="KIY98519.1"/>
    </source>
</evidence>
<dbReference type="Proteomes" id="UP000054498">
    <property type="component" value="Unassembled WGS sequence"/>
</dbReference>
<dbReference type="GeneID" id="25742318"/>
<dbReference type="GO" id="GO:0010277">
    <property type="term" value="F:chlorophyllide a oxygenase activity"/>
    <property type="evidence" value="ECO:0007669"/>
    <property type="project" value="InterPro"/>
</dbReference>
<evidence type="ECO:0000259" key="8">
    <source>
        <dbReference type="Pfam" id="PF08417"/>
    </source>
</evidence>
<dbReference type="Gene3D" id="3.90.380.10">
    <property type="entry name" value="Naphthalene 1,2-dioxygenase Alpha Subunit, Chain A, domain 1"/>
    <property type="match status" value="1"/>
</dbReference>
<keyword evidence="3" id="KW-0809">Transit peptide</keyword>
<accession>A0A0D2M4Q5</accession>
<keyword evidence="2 7" id="KW-0812">Transmembrane</keyword>
<dbReference type="OrthoDB" id="426882at2759"/>
<evidence type="ECO:0000256" key="7">
    <source>
        <dbReference type="SAM" id="Phobius"/>
    </source>
</evidence>
<dbReference type="Pfam" id="PF08417">
    <property type="entry name" value="PaO"/>
    <property type="match status" value="1"/>
</dbReference>
<proteinExistence type="predicted"/>
<dbReference type="KEGG" id="mng:MNEG_9443"/>
<dbReference type="AlphaFoldDB" id="A0A0D2M4Q5"/>
<comment type="subcellular location">
    <subcellularLocation>
        <location evidence="1">Membrane</location>
    </subcellularLocation>
</comment>
<feature type="domain" description="Pheophorbide a oxygenase" evidence="8">
    <location>
        <begin position="122"/>
        <end position="199"/>
    </location>
</feature>
<evidence type="ECO:0000256" key="1">
    <source>
        <dbReference type="ARBA" id="ARBA00004370"/>
    </source>
</evidence>
<dbReference type="GO" id="GO:0016020">
    <property type="term" value="C:membrane"/>
    <property type="evidence" value="ECO:0007669"/>
    <property type="project" value="UniProtKB-SubCell"/>
</dbReference>
<keyword evidence="5" id="KW-0560">Oxidoreductase</keyword>
<evidence type="ECO:0000256" key="3">
    <source>
        <dbReference type="ARBA" id="ARBA00022946"/>
    </source>
</evidence>
<gene>
    <name evidence="9" type="ORF">MNEG_9443</name>
</gene>
<evidence type="ECO:0000256" key="6">
    <source>
        <dbReference type="ARBA" id="ARBA00023136"/>
    </source>
</evidence>
<keyword evidence="4 7" id="KW-1133">Transmembrane helix</keyword>
<feature type="transmembrane region" description="Helical" evidence="7">
    <location>
        <begin position="318"/>
        <end position="343"/>
    </location>
</feature>
<evidence type="ECO:0000256" key="4">
    <source>
        <dbReference type="ARBA" id="ARBA00022989"/>
    </source>
</evidence>
<protein>
    <submittedName>
        <fullName evidence="9">Pheophorbide a oxygenase</fullName>
    </submittedName>
</protein>
<dbReference type="PANTHER" id="PTHR21266:SF32">
    <property type="entry name" value="CHOLESTEROL 7-DESATURASE NVD"/>
    <property type="match status" value="1"/>
</dbReference>
<dbReference type="SUPFAM" id="SSF55961">
    <property type="entry name" value="Bet v1-like"/>
    <property type="match status" value="1"/>
</dbReference>
<evidence type="ECO:0000313" key="10">
    <source>
        <dbReference type="Proteomes" id="UP000054498"/>
    </source>
</evidence>
<dbReference type="InterPro" id="IPR013626">
    <property type="entry name" value="PaO"/>
</dbReference>
<keyword evidence="6 7" id="KW-0472">Membrane</keyword>
<sequence>MGVLFVWGDAGPGAAEESAAAPLPINPRLLALKPGEVKASTLQNFTRDFPISHDIMVENTSDQSHVPWAHHGVAHSRASPYATHFVVSHLNEDIEPGHEGFSYRLEWSPSAVKPPTTQVVTFTAPSYLEYISNHDDGTATFLWFYLTPLDDNSTRVITHSVTTKGLGLPPLVQKLLAKRPAWLDHLVLNEVFDGDLPNLIKGAYHSKRGDSNGDQWAKTYYLPATADKAVLVMRKWYQGRGRGGFTAAEGRARAAPPEQLPREQLLDRLRQHTRQCKSCSKALSQLRSAQPILKALAAAALLAAAAALGAGWGLRAAAAPVVAAAAALWLSAKAAAWEALFVFKNYNHALH</sequence>
<reference evidence="9 10" key="1">
    <citation type="journal article" date="2013" name="BMC Genomics">
        <title>Reconstruction of the lipid metabolism for the microalga Monoraphidium neglectum from its genome sequence reveals characteristics suitable for biofuel production.</title>
        <authorList>
            <person name="Bogen C."/>
            <person name="Al-Dilaimi A."/>
            <person name="Albersmeier A."/>
            <person name="Wichmann J."/>
            <person name="Grundmann M."/>
            <person name="Rupp O."/>
            <person name="Lauersen K.J."/>
            <person name="Blifernez-Klassen O."/>
            <person name="Kalinowski J."/>
            <person name="Goesmann A."/>
            <person name="Mussgnug J.H."/>
            <person name="Kruse O."/>
        </authorList>
    </citation>
    <scope>NUCLEOTIDE SEQUENCE [LARGE SCALE GENOMIC DNA]</scope>
    <source>
        <strain evidence="9 10">SAG 48.87</strain>
    </source>
</reference>
<feature type="transmembrane region" description="Helical" evidence="7">
    <location>
        <begin position="292"/>
        <end position="312"/>
    </location>
</feature>
<organism evidence="9 10">
    <name type="scientific">Monoraphidium neglectum</name>
    <dbReference type="NCBI Taxonomy" id="145388"/>
    <lineage>
        <taxon>Eukaryota</taxon>
        <taxon>Viridiplantae</taxon>
        <taxon>Chlorophyta</taxon>
        <taxon>core chlorophytes</taxon>
        <taxon>Chlorophyceae</taxon>
        <taxon>CS clade</taxon>
        <taxon>Sphaeropleales</taxon>
        <taxon>Selenastraceae</taxon>
        <taxon>Monoraphidium</taxon>
    </lineage>
</organism>
<evidence type="ECO:0000256" key="5">
    <source>
        <dbReference type="ARBA" id="ARBA00023002"/>
    </source>
</evidence>
<dbReference type="GO" id="GO:0005737">
    <property type="term" value="C:cytoplasm"/>
    <property type="evidence" value="ECO:0007669"/>
    <property type="project" value="TreeGrafter"/>
</dbReference>
<evidence type="ECO:0000256" key="2">
    <source>
        <dbReference type="ARBA" id="ARBA00022692"/>
    </source>
</evidence>
<dbReference type="RefSeq" id="XP_013897539.1">
    <property type="nucleotide sequence ID" value="XM_014042085.1"/>
</dbReference>